<keyword evidence="3" id="KW-1185">Reference proteome</keyword>
<accession>B4GTC3</accession>
<dbReference type="HOGENOM" id="CLU_2348873_0_0_1"/>
<feature type="region of interest" description="Disordered" evidence="1">
    <location>
        <begin position="12"/>
        <end position="51"/>
    </location>
</feature>
<dbReference type="OMA" id="NRYDSIN"/>
<dbReference type="Proteomes" id="UP000008744">
    <property type="component" value="Unassembled WGS sequence"/>
</dbReference>
<evidence type="ECO:0000313" key="3">
    <source>
        <dbReference type="Proteomes" id="UP000008744"/>
    </source>
</evidence>
<proteinExistence type="predicted"/>
<organism evidence="3">
    <name type="scientific">Drosophila persimilis</name>
    <name type="common">Fruit fly</name>
    <dbReference type="NCBI Taxonomy" id="7234"/>
    <lineage>
        <taxon>Eukaryota</taxon>
        <taxon>Metazoa</taxon>
        <taxon>Ecdysozoa</taxon>
        <taxon>Arthropoda</taxon>
        <taxon>Hexapoda</taxon>
        <taxon>Insecta</taxon>
        <taxon>Pterygota</taxon>
        <taxon>Neoptera</taxon>
        <taxon>Endopterygota</taxon>
        <taxon>Diptera</taxon>
        <taxon>Brachycera</taxon>
        <taxon>Muscomorpha</taxon>
        <taxon>Ephydroidea</taxon>
        <taxon>Drosophilidae</taxon>
        <taxon>Drosophila</taxon>
        <taxon>Sophophora</taxon>
    </lineage>
</organism>
<name>B4GTC3_DROPE</name>
<sequence>MPEACLQQQLEIGAAEGPGGPPDEEQQQKQKQSQNQKQEEEQPEQQEQQVISKCPGWATVVAGGAPRLGAGAKQNVQDTNKPRQNRYDSINVVGSPT</sequence>
<protein>
    <submittedName>
        <fullName evidence="2">GL14319</fullName>
    </submittedName>
</protein>
<dbReference type="AlphaFoldDB" id="B4GTC3"/>
<feature type="region of interest" description="Disordered" evidence="1">
    <location>
        <begin position="65"/>
        <end position="97"/>
    </location>
</feature>
<reference evidence="2 3" key="1">
    <citation type="journal article" date="2007" name="Nature">
        <title>Evolution of genes and genomes on the Drosophila phylogeny.</title>
        <authorList>
            <consortium name="Drosophila 12 Genomes Consortium"/>
            <person name="Clark A.G."/>
            <person name="Eisen M.B."/>
            <person name="Smith D.R."/>
            <person name="Bergman C.M."/>
            <person name="Oliver B."/>
            <person name="Markow T.A."/>
            <person name="Kaufman T.C."/>
            <person name="Kellis M."/>
            <person name="Gelbart W."/>
            <person name="Iyer V.N."/>
            <person name="Pollard D.A."/>
            <person name="Sackton T.B."/>
            <person name="Larracuente A.M."/>
            <person name="Singh N.D."/>
            <person name="Abad J.P."/>
            <person name="Abt D.N."/>
            <person name="Adryan B."/>
            <person name="Aguade M."/>
            <person name="Akashi H."/>
            <person name="Anderson W.W."/>
            <person name="Aquadro C.F."/>
            <person name="Ardell D.H."/>
            <person name="Arguello R."/>
            <person name="Artieri C.G."/>
            <person name="Barbash D.A."/>
            <person name="Barker D."/>
            <person name="Barsanti P."/>
            <person name="Batterham P."/>
            <person name="Batzoglou S."/>
            <person name="Begun D."/>
            <person name="Bhutkar A."/>
            <person name="Blanco E."/>
            <person name="Bosak S.A."/>
            <person name="Bradley R.K."/>
            <person name="Brand A.D."/>
            <person name="Brent M.R."/>
            <person name="Brooks A.N."/>
            <person name="Brown R.H."/>
            <person name="Butlin R.K."/>
            <person name="Caggese C."/>
            <person name="Calvi B.R."/>
            <person name="Bernardo de Carvalho A."/>
            <person name="Caspi A."/>
            <person name="Castrezana S."/>
            <person name="Celniker S.E."/>
            <person name="Chang J.L."/>
            <person name="Chapple C."/>
            <person name="Chatterji S."/>
            <person name="Chinwalla A."/>
            <person name="Civetta A."/>
            <person name="Clifton S.W."/>
            <person name="Comeron J.M."/>
            <person name="Costello J.C."/>
            <person name="Coyne J.A."/>
            <person name="Daub J."/>
            <person name="David R.G."/>
            <person name="Delcher A.L."/>
            <person name="Delehaunty K."/>
            <person name="Do C.B."/>
            <person name="Ebling H."/>
            <person name="Edwards K."/>
            <person name="Eickbush T."/>
            <person name="Evans J.D."/>
            <person name="Filipski A."/>
            <person name="Findeiss S."/>
            <person name="Freyhult E."/>
            <person name="Fulton L."/>
            <person name="Fulton R."/>
            <person name="Garcia A.C."/>
            <person name="Gardiner A."/>
            <person name="Garfield D.A."/>
            <person name="Garvin B.E."/>
            <person name="Gibson G."/>
            <person name="Gilbert D."/>
            <person name="Gnerre S."/>
            <person name="Godfrey J."/>
            <person name="Good R."/>
            <person name="Gotea V."/>
            <person name="Gravely B."/>
            <person name="Greenberg A.J."/>
            <person name="Griffiths-Jones S."/>
            <person name="Gross S."/>
            <person name="Guigo R."/>
            <person name="Gustafson E.A."/>
            <person name="Haerty W."/>
            <person name="Hahn M.W."/>
            <person name="Halligan D.L."/>
            <person name="Halpern A.L."/>
            <person name="Halter G.M."/>
            <person name="Han M.V."/>
            <person name="Heger A."/>
            <person name="Hillier L."/>
            <person name="Hinrichs A.S."/>
            <person name="Holmes I."/>
            <person name="Hoskins R.A."/>
            <person name="Hubisz M.J."/>
            <person name="Hultmark D."/>
            <person name="Huntley M.A."/>
            <person name="Jaffe D.B."/>
            <person name="Jagadeeshan S."/>
            <person name="Jeck W.R."/>
            <person name="Johnson J."/>
            <person name="Jones C.D."/>
            <person name="Jordan W.C."/>
            <person name="Karpen G.H."/>
            <person name="Kataoka E."/>
            <person name="Keightley P.D."/>
            <person name="Kheradpour P."/>
            <person name="Kirkness E.F."/>
            <person name="Koerich L.B."/>
            <person name="Kristiansen K."/>
            <person name="Kudrna D."/>
            <person name="Kulathinal R.J."/>
            <person name="Kumar S."/>
            <person name="Kwok R."/>
            <person name="Lander E."/>
            <person name="Langley C.H."/>
            <person name="Lapoint R."/>
            <person name="Lazzaro B.P."/>
            <person name="Lee S.J."/>
            <person name="Levesque L."/>
            <person name="Li R."/>
            <person name="Lin C.F."/>
            <person name="Lin M.F."/>
            <person name="Lindblad-Toh K."/>
            <person name="Llopart A."/>
            <person name="Long M."/>
            <person name="Low L."/>
            <person name="Lozovsky E."/>
            <person name="Lu J."/>
            <person name="Luo M."/>
            <person name="Machado C.A."/>
            <person name="Makalowski W."/>
            <person name="Marzo M."/>
            <person name="Matsuda M."/>
            <person name="Matzkin L."/>
            <person name="McAllister B."/>
            <person name="McBride C.S."/>
            <person name="McKernan B."/>
            <person name="McKernan K."/>
            <person name="Mendez-Lago M."/>
            <person name="Minx P."/>
            <person name="Mollenhauer M.U."/>
            <person name="Montooth K."/>
            <person name="Mount S.M."/>
            <person name="Mu X."/>
            <person name="Myers E."/>
            <person name="Negre B."/>
            <person name="Newfeld S."/>
            <person name="Nielsen R."/>
            <person name="Noor M.A."/>
            <person name="O'Grady P."/>
            <person name="Pachter L."/>
            <person name="Papaceit M."/>
            <person name="Parisi M.J."/>
            <person name="Parisi M."/>
            <person name="Parts L."/>
            <person name="Pedersen J.S."/>
            <person name="Pesole G."/>
            <person name="Phillippy A.M."/>
            <person name="Ponting C.P."/>
            <person name="Pop M."/>
            <person name="Porcelli D."/>
            <person name="Powell J.R."/>
            <person name="Prohaska S."/>
            <person name="Pruitt K."/>
            <person name="Puig M."/>
            <person name="Quesneville H."/>
            <person name="Ram K.R."/>
            <person name="Rand D."/>
            <person name="Rasmussen M.D."/>
            <person name="Reed L.K."/>
            <person name="Reenan R."/>
            <person name="Reily A."/>
            <person name="Remington K.A."/>
            <person name="Rieger T.T."/>
            <person name="Ritchie M.G."/>
            <person name="Robin C."/>
            <person name="Rogers Y.H."/>
            <person name="Rohde C."/>
            <person name="Rozas J."/>
            <person name="Rubenfield M.J."/>
            <person name="Ruiz A."/>
            <person name="Russo S."/>
            <person name="Salzberg S.L."/>
            <person name="Sanchez-Gracia A."/>
            <person name="Saranga D.J."/>
            <person name="Sato H."/>
            <person name="Schaeffer S.W."/>
            <person name="Schatz M.C."/>
            <person name="Schlenke T."/>
            <person name="Schwartz R."/>
            <person name="Segarra C."/>
            <person name="Singh R.S."/>
            <person name="Sirot L."/>
            <person name="Sirota M."/>
            <person name="Sisneros N.B."/>
            <person name="Smith C.D."/>
            <person name="Smith T.F."/>
            <person name="Spieth J."/>
            <person name="Stage D.E."/>
            <person name="Stark A."/>
            <person name="Stephan W."/>
            <person name="Strausberg R.L."/>
            <person name="Strempel S."/>
            <person name="Sturgill D."/>
            <person name="Sutton G."/>
            <person name="Sutton G.G."/>
            <person name="Tao W."/>
            <person name="Teichmann S."/>
            <person name="Tobari Y.N."/>
            <person name="Tomimura Y."/>
            <person name="Tsolas J.M."/>
            <person name="Valente V.L."/>
            <person name="Venter E."/>
            <person name="Venter J.C."/>
            <person name="Vicario S."/>
            <person name="Vieira F.G."/>
            <person name="Vilella A.J."/>
            <person name="Villasante A."/>
            <person name="Walenz B."/>
            <person name="Wang J."/>
            <person name="Wasserman M."/>
            <person name="Watts T."/>
            <person name="Wilson D."/>
            <person name="Wilson R.K."/>
            <person name="Wing R.A."/>
            <person name="Wolfner M.F."/>
            <person name="Wong A."/>
            <person name="Wong G.K."/>
            <person name="Wu C.I."/>
            <person name="Wu G."/>
            <person name="Yamamoto D."/>
            <person name="Yang H.P."/>
            <person name="Yang S.P."/>
            <person name="Yorke J.A."/>
            <person name="Yoshida K."/>
            <person name="Zdobnov E."/>
            <person name="Zhang P."/>
            <person name="Zhang Y."/>
            <person name="Zimin A.V."/>
            <person name="Baldwin J."/>
            <person name="Abdouelleil A."/>
            <person name="Abdulkadir J."/>
            <person name="Abebe A."/>
            <person name="Abera B."/>
            <person name="Abreu J."/>
            <person name="Acer S.C."/>
            <person name="Aftuck L."/>
            <person name="Alexander A."/>
            <person name="An P."/>
            <person name="Anderson E."/>
            <person name="Anderson S."/>
            <person name="Arachi H."/>
            <person name="Azer M."/>
            <person name="Bachantsang P."/>
            <person name="Barry A."/>
            <person name="Bayul T."/>
            <person name="Berlin A."/>
            <person name="Bessette D."/>
            <person name="Bloom T."/>
            <person name="Blye J."/>
            <person name="Boguslavskiy L."/>
            <person name="Bonnet C."/>
            <person name="Boukhgalter B."/>
            <person name="Bourzgui I."/>
            <person name="Brown A."/>
            <person name="Cahill P."/>
            <person name="Channer S."/>
            <person name="Cheshatsang Y."/>
            <person name="Chuda L."/>
            <person name="Citroen M."/>
            <person name="Collymore A."/>
            <person name="Cooke P."/>
            <person name="Costello M."/>
            <person name="D'Aco K."/>
            <person name="Daza R."/>
            <person name="De Haan G."/>
            <person name="DeGray S."/>
            <person name="DeMaso C."/>
            <person name="Dhargay N."/>
            <person name="Dooley K."/>
            <person name="Dooley E."/>
            <person name="Doricent M."/>
            <person name="Dorje P."/>
            <person name="Dorjee K."/>
            <person name="Dupes A."/>
            <person name="Elong R."/>
            <person name="Falk J."/>
            <person name="Farina A."/>
            <person name="Faro S."/>
            <person name="Ferguson D."/>
            <person name="Fisher S."/>
            <person name="Foley C.D."/>
            <person name="Franke A."/>
            <person name="Friedrich D."/>
            <person name="Gadbois L."/>
            <person name="Gearin G."/>
            <person name="Gearin C.R."/>
            <person name="Giannoukos G."/>
            <person name="Goode T."/>
            <person name="Graham J."/>
            <person name="Grandbois E."/>
            <person name="Grewal S."/>
            <person name="Gyaltsen K."/>
            <person name="Hafez N."/>
            <person name="Hagos B."/>
            <person name="Hall J."/>
            <person name="Henson C."/>
            <person name="Hollinger A."/>
            <person name="Honan T."/>
            <person name="Huard M.D."/>
            <person name="Hughes L."/>
            <person name="Hurhula B."/>
            <person name="Husby M.E."/>
            <person name="Kamat A."/>
            <person name="Kanga B."/>
            <person name="Kashin S."/>
            <person name="Khazanovich D."/>
            <person name="Kisner P."/>
            <person name="Lance K."/>
            <person name="Lara M."/>
            <person name="Lee W."/>
            <person name="Lennon N."/>
            <person name="Letendre F."/>
            <person name="LeVine R."/>
            <person name="Lipovsky A."/>
            <person name="Liu X."/>
            <person name="Liu J."/>
            <person name="Liu S."/>
            <person name="Lokyitsang T."/>
            <person name="Lokyitsang Y."/>
            <person name="Lubonja R."/>
            <person name="Lui A."/>
            <person name="MacDonald P."/>
            <person name="Magnisalis V."/>
            <person name="Maru K."/>
            <person name="Matthews C."/>
            <person name="McCusker W."/>
            <person name="McDonough S."/>
            <person name="Mehta T."/>
            <person name="Meldrim J."/>
            <person name="Meneus L."/>
            <person name="Mihai O."/>
            <person name="Mihalev A."/>
            <person name="Mihova T."/>
            <person name="Mittelman R."/>
            <person name="Mlenga V."/>
            <person name="Montmayeur A."/>
            <person name="Mulrain L."/>
            <person name="Navidi A."/>
            <person name="Naylor J."/>
            <person name="Negash T."/>
            <person name="Nguyen T."/>
            <person name="Nguyen N."/>
            <person name="Nicol R."/>
            <person name="Norbu C."/>
            <person name="Norbu N."/>
            <person name="Novod N."/>
            <person name="O'Neill B."/>
            <person name="Osman S."/>
            <person name="Markiewicz E."/>
            <person name="Oyono O.L."/>
            <person name="Patti C."/>
            <person name="Phunkhang P."/>
            <person name="Pierre F."/>
            <person name="Priest M."/>
            <person name="Raghuraman S."/>
            <person name="Rege F."/>
            <person name="Reyes R."/>
            <person name="Rise C."/>
            <person name="Rogov P."/>
            <person name="Ross K."/>
            <person name="Ryan E."/>
            <person name="Settipalli S."/>
            <person name="Shea T."/>
            <person name="Sherpa N."/>
            <person name="Shi L."/>
            <person name="Shih D."/>
            <person name="Sparrow T."/>
            <person name="Spaulding J."/>
            <person name="Stalker J."/>
            <person name="Stange-Thomann N."/>
            <person name="Stavropoulos S."/>
            <person name="Stone C."/>
            <person name="Strader C."/>
            <person name="Tesfaye S."/>
            <person name="Thomson T."/>
            <person name="Thoulutsang Y."/>
            <person name="Thoulutsang D."/>
            <person name="Topham K."/>
            <person name="Topping I."/>
            <person name="Tsamla T."/>
            <person name="Vassiliev H."/>
            <person name="Vo A."/>
            <person name="Wangchuk T."/>
            <person name="Wangdi T."/>
            <person name="Weiand M."/>
            <person name="Wilkinson J."/>
            <person name="Wilson A."/>
            <person name="Yadav S."/>
            <person name="Young G."/>
            <person name="Yu Q."/>
            <person name="Zembek L."/>
            <person name="Zhong D."/>
            <person name="Zimmer A."/>
            <person name="Zwirko Z."/>
            <person name="Jaffe D.B."/>
            <person name="Alvarez P."/>
            <person name="Brockman W."/>
            <person name="Butler J."/>
            <person name="Chin C."/>
            <person name="Gnerre S."/>
            <person name="Grabherr M."/>
            <person name="Kleber M."/>
            <person name="Mauceli E."/>
            <person name="MacCallum I."/>
        </authorList>
    </citation>
    <scope>NUCLEOTIDE SEQUENCE [LARGE SCALE GENOMIC DNA]</scope>
    <source>
        <strain evidence="3">MSH-3 / Tucson 14011-0111.49</strain>
    </source>
</reference>
<dbReference type="EMBL" id="CH479190">
    <property type="protein sequence ID" value="EDW25793.1"/>
    <property type="molecule type" value="Genomic_DNA"/>
</dbReference>
<evidence type="ECO:0000313" key="2">
    <source>
        <dbReference type="EMBL" id="EDW25793.1"/>
    </source>
</evidence>
<gene>
    <name evidence="2" type="primary">Dper\GL14319</name>
    <name evidence="2" type="ORF">Dper_GL14319</name>
</gene>
<evidence type="ECO:0000256" key="1">
    <source>
        <dbReference type="SAM" id="MobiDB-lite"/>
    </source>
</evidence>